<dbReference type="Proteomes" id="UP000701853">
    <property type="component" value="Chromosome 6"/>
</dbReference>
<dbReference type="AlphaFoldDB" id="A0A8J5ZB22"/>
<protein>
    <submittedName>
        <fullName evidence="2">Uncharacterized protein</fullName>
    </submittedName>
</protein>
<keyword evidence="1" id="KW-1133">Transmembrane helix</keyword>
<feature type="transmembrane region" description="Helical" evidence="1">
    <location>
        <begin position="12"/>
        <end position="34"/>
    </location>
</feature>
<name>A0A8J5ZB22_9ROSI</name>
<gene>
    <name evidence="2" type="ORF">CXB51_015193</name>
</gene>
<evidence type="ECO:0000313" key="3">
    <source>
        <dbReference type="Proteomes" id="UP000701853"/>
    </source>
</evidence>
<keyword evidence="1" id="KW-0812">Transmembrane</keyword>
<accession>A0A8J5ZB22</accession>
<organism evidence="2 3">
    <name type="scientific">Gossypium anomalum</name>
    <dbReference type="NCBI Taxonomy" id="47600"/>
    <lineage>
        <taxon>Eukaryota</taxon>
        <taxon>Viridiplantae</taxon>
        <taxon>Streptophyta</taxon>
        <taxon>Embryophyta</taxon>
        <taxon>Tracheophyta</taxon>
        <taxon>Spermatophyta</taxon>
        <taxon>Magnoliopsida</taxon>
        <taxon>eudicotyledons</taxon>
        <taxon>Gunneridae</taxon>
        <taxon>Pentapetalae</taxon>
        <taxon>rosids</taxon>
        <taxon>malvids</taxon>
        <taxon>Malvales</taxon>
        <taxon>Malvaceae</taxon>
        <taxon>Malvoideae</taxon>
        <taxon>Gossypium</taxon>
    </lineage>
</organism>
<reference evidence="2 3" key="1">
    <citation type="journal article" date="2021" name="bioRxiv">
        <title>The Gossypium anomalum genome as a resource for cotton improvement and evolutionary analysis of hybrid incompatibility.</title>
        <authorList>
            <person name="Grover C.E."/>
            <person name="Yuan D."/>
            <person name="Arick M.A."/>
            <person name="Miller E.R."/>
            <person name="Hu G."/>
            <person name="Peterson D.G."/>
            <person name="Wendel J.F."/>
            <person name="Udall J.A."/>
        </authorList>
    </citation>
    <scope>NUCLEOTIDE SEQUENCE [LARGE SCALE GENOMIC DNA]</scope>
    <source>
        <strain evidence="2">JFW-Udall</strain>
        <tissue evidence="2">Leaf</tissue>
    </source>
</reference>
<evidence type="ECO:0000256" key="1">
    <source>
        <dbReference type="SAM" id="Phobius"/>
    </source>
</evidence>
<comment type="caution">
    <text evidence="2">The sequence shown here is derived from an EMBL/GenBank/DDBJ whole genome shotgun (WGS) entry which is preliminary data.</text>
</comment>
<sequence>MAQCSKHHDKFLATVMMVSHFISGYFLSYIPIFMIRTSKCLPLITIKRNTLCFVIMVV</sequence>
<keyword evidence="1" id="KW-0472">Membrane</keyword>
<keyword evidence="3" id="KW-1185">Reference proteome</keyword>
<evidence type="ECO:0000313" key="2">
    <source>
        <dbReference type="EMBL" id="KAG8491875.1"/>
    </source>
</evidence>
<proteinExistence type="predicted"/>
<dbReference type="EMBL" id="JAHUZN010000006">
    <property type="protein sequence ID" value="KAG8491875.1"/>
    <property type="molecule type" value="Genomic_DNA"/>
</dbReference>